<reference evidence="1 2" key="1">
    <citation type="submission" date="2020-07" db="EMBL/GenBank/DDBJ databases">
        <title>Spirosoma foliorum sp. nov., isolated from the leaves on the Nejang mountain Korea, Republic of.</title>
        <authorList>
            <person name="Ho H."/>
            <person name="Lee Y.-J."/>
            <person name="Nurcahyanto D.-A."/>
            <person name="Kim S.-G."/>
        </authorList>
    </citation>
    <scope>NUCLEOTIDE SEQUENCE [LARGE SCALE GENOMIC DNA]</scope>
    <source>
        <strain evidence="1 2">PL0136</strain>
    </source>
</reference>
<organism evidence="1 2">
    <name type="scientific">Spirosoma foliorum</name>
    <dbReference type="NCBI Taxonomy" id="2710596"/>
    <lineage>
        <taxon>Bacteria</taxon>
        <taxon>Pseudomonadati</taxon>
        <taxon>Bacteroidota</taxon>
        <taxon>Cytophagia</taxon>
        <taxon>Cytophagales</taxon>
        <taxon>Cytophagaceae</taxon>
        <taxon>Spirosoma</taxon>
    </lineage>
</organism>
<gene>
    <name evidence="1" type="ORF">H3H32_05530</name>
</gene>
<dbReference type="AlphaFoldDB" id="A0A7G5GZW4"/>
<evidence type="ECO:0000313" key="2">
    <source>
        <dbReference type="Proteomes" id="UP000515369"/>
    </source>
</evidence>
<evidence type="ECO:0000313" key="1">
    <source>
        <dbReference type="EMBL" id="QMW04406.1"/>
    </source>
</evidence>
<protein>
    <submittedName>
        <fullName evidence="1">Uncharacterized protein</fullName>
    </submittedName>
</protein>
<accession>A0A7G5GZW4</accession>
<name>A0A7G5GZW4_9BACT</name>
<dbReference type="RefSeq" id="WP_182461660.1">
    <property type="nucleotide sequence ID" value="NZ_CP059732.1"/>
</dbReference>
<dbReference type="KEGG" id="sfol:H3H32_05530"/>
<dbReference type="EMBL" id="CP059732">
    <property type="protein sequence ID" value="QMW04406.1"/>
    <property type="molecule type" value="Genomic_DNA"/>
</dbReference>
<sequence length="59" mass="6586">MKKQNYVILEAHCPKVLLDSIATLKADGYKVLATSASPKICQLGRTRLYVQAMMRVCIC</sequence>
<dbReference type="Proteomes" id="UP000515369">
    <property type="component" value="Chromosome"/>
</dbReference>
<proteinExistence type="predicted"/>
<keyword evidence="2" id="KW-1185">Reference proteome</keyword>